<accession>A0ACB8T711</accession>
<organism evidence="1 2">
    <name type="scientific">Artomyces pyxidatus</name>
    <dbReference type="NCBI Taxonomy" id="48021"/>
    <lineage>
        <taxon>Eukaryota</taxon>
        <taxon>Fungi</taxon>
        <taxon>Dikarya</taxon>
        <taxon>Basidiomycota</taxon>
        <taxon>Agaricomycotina</taxon>
        <taxon>Agaricomycetes</taxon>
        <taxon>Russulales</taxon>
        <taxon>Auriscalpiaceae</taxon>
        <taxon>Artomyces</taxon>
    </lineage>
</organism>
<protein>
    <submittedName>
        <fullName evidence="1">Uncharacterized protein</fullName>
    </submittedName>
</protein>
<dbReference type="Proteomes" id="UP000814140">
    <property type="component" value="Unassembled WGS sequence"/>
</dbReference>
<evidence type="ECO:0000313" key="1">
    <source>
        <dbReference type="EMBL" id="KAI0063923.1"/>
    </source>
</evidence>
<reference evidence="1" key="2">
    <citation type="journal article" date="2022" name="New Phytol.">
        <title>Evolutionary transition to the ectomycorrhizal habit in the genomes of a hyperdiverse lineage of mushroom-forming fungi.</title>
        <authorList>
            <person name="Looney B."/>
            <person name="Miyauchi S."/>
            <person name="Morin E."/>
            <person name="Drula E."/>
            <person name="Courty P.E."/>
            <person name="Kohler A."/>
            <person name="Kuo A."/>
            <person name="LaButti K."/>
            <person name="Pangilinan J."/>
            <person name="Lipzen A."/>
            <person name="Riley R."/>
            <person name="Andreopoulos W."/>
            <person name="He G."/>
            <person name="Johnson J."/>
            <person name="Nolan M."/>
            <person name="Tritt A."/>
            <person name="Barry K.W."/>
            <person name="Grigoriev I.V."/>
            <person name="Nagy L.G."/>
            <person name="Hibbett D."/>
            <person name="Henrissat B."/>
            <person name="Matheny P.B."/>
            <person name="Labbe J."/>
            <person name="Martin F.M."/>
        </authorList>
    </citation>
    <scope>NUCLEOTIDE SEQUENCE</scope>
    <source>
        <strain evidence="1">HHB10654</strain>
    </source>
</reference>
<evidence type="ECO:0000313" key="2">
    <source>
        <dbReference type="Proteomes" id="UP000814140"/>
    </source>
</evidence>
<sequence>MKIASPERPPCWCPLQGRQNLTQLVFARKCRSSPYCGAAGVGATTGTILGTPSTFSRSSQCAASPSGVQVLDRIHATGFDLQGLIQHSNLCFVYRHILIVNLKTQQRSDMRTLGRAISYVSRSCEAF</sequence>
<keyword evidence="2" id="KW-1185">Reference proteome</keyword>
<proteinExistence type="predicted"/>
<comment type="caution">
    <text evidence="1">The sequence shown here is derived from an EMBL/GenBank/DDBJ whole genome shotgun (WGS) entry which is preliminary data.</text>
</comment>
<name>A0ACB8T711_9AGAM</name>
<dbReference type="EMBL" id="MU277201">
    <property type="protein sequence ID" value="KAI0063923.1"/>
    <property type="molecule type" value="Genomic_DNA"/>
</dbReference>
<reference evidence="1" key="1">
    <citation type="submission" date="2021-03" db="EMBL/GenBank/DDBJ databases">
        <authorList>
            <consortium name="DOE Joint Genome Institute"/>
            <person name="Ahrendt S."/>
            <person name="Looney B.P."/>
            <person name="Miyauchi S."/>
            <person name="Morin E."/>
            <person name="Drula E."/>
            <person name="Courty P.E."/>
            <person name="Chicoki N."/>
            <person name="Fauchery L."/>
            <person name="Kohler A."/>
            <person name="Kuo A."/>
            <person name="Labutti K."/>
            <person name="Pangilinan J."/>
            <person name="Lipzen A."/>
            <person name="Riley R."/>
            <person name="Andreopoulos W."/>
            <person name="He G."/>
            <person name="Johnson J."/>
            <person name="Barry K.W."/>
            <person name="Grigoriev I.V."/>
            <person name="Nagy L."/>
            <person name="Hibbett D."/>
            <person name="Henrissat B."/>
            <person name="Matheny P.B."/>
            <person name="Labbe J."/>
            <person name="Martin F."/>
        </authorList>
    </citation>
    <scope>NUCLEOTIDE SEQUENCE</scope>
    <source>
        <strain evidence="1">HHB10654</strain>
    </source>
</reference>
<gene>
    <name evidence="1" type="ORF">BV25DRAFT_373065</name>
</gene>